<dbReference type="InterPro" id="IPR013324">
    <property type="entry name" value="RNA_pol_sigma_r3/r4-like"/>
</dbReference>
<organism evidence="8">
    <name type="scientific">Leptolyngbya sp. NK1-12</name>
    <dbReference type="NCBI Taxonomy" id="2547451"/>
    <lineage>
        <taxon>Bacteria</taxon>
        <taxon>Bacillati</taxon>
        <taxon>Cyanobacteriota</taxon>
        <taxon>Cyanophyceae</taxon>
        <taxon>Leptolyngbyales</taxon>
        <taxon>Leptolyngbyaceae</taxon>
        <taxon>Leptolyngbya group</taxon>
        <taxon>Leptolyngbya</taxon>
    </lineage>
</organism>
<dbReference type="Pfam" id="PF04539">
    <property type="entry name" value="Sigma70_r3"/>
    <property type="match status" value="1"/>
</dbReference>
<dbReference type="PRINTS" id="PR00046">
    <property type="entry name" value="SIGMA70FCT"/>
</dbReference>
<evidence type="ECO:0000256" key="2">
    <source>
        <dbReference type="ARBA" id="ARBA00023015"/>
    </source>
</evidence>
<feature type="domain" description="RNA polymerase sigma-70" evidence="7">
    <location>
        <begin position="371"/>
        <end position="397"/>
    </location>
</feature>
<dbReference type="EMBL" id="CP053586">
    <property type="protein sequence ID" value="WNZ21974.1"/>
    <property type="molecule type" value="Genomic_DNA"/>
</dbReference>
<dbReference type="Gene3D" id="1.20.120.1810">
    <property type="match status" value="1"/>
</dbReference>
<dbReference type="Gene3D" id="1.10.10.10">
    <property type="entry name" value="Winged helix-like DNA-binding domain superfamily/Winged helix DNA-binding domain"/>
    <property type="match status" value="2"/>
</dbReference>
<dbReference type="InterPro" id="IPR007630">
    <property type="entry name" value="RNA_pol_sigma70_r4"/>
</dbReference>
<proteinExistence type="inferred from homology"/>
<evidence type="ECO:0000256" key="6">
    <source>
        <dbReference type="SAM" id="MobiDB-lite"/>
    </source>
</evidence>
<dbReference type="CDD" id="cd06171">
    <property type="entry name" value="Sigma70_r4"/>
    <property type="match status" value="1"/>
</dbReference>
<gene>
    <name evidence="8" type="ORF">HJG54_03230</name>
</gene>
<keyword evidence="4" id="KW-0238">DNA-binding</keyword>
<dbReference type="InterPro" id="IPR036388">
    <property type="entry name" value="WH-like_DNA-bd_sf"/>
</dbReference>
<dbReference type="GO" id="GO:0016987">
    <property type="term" value="F:sigma factor activity"/>
    <property type="evidence" value="ECO:0007669"/>
    <property type="project" value="UniProtKB-KW"/>
</dbReference>
<feature type="compositionally biased region" description="Basic residues" evidence="6">
    <location>
        <begin position="1"/>
        <end position="11"/>
    </location>
</feature>
<dbReference type="SUPFAM" id="SSF88659">
    <property type="entry name" value="Sigma3 and sigma4 domains of RNA polymerase sigma factors"/>
    <property type="match status" value="2"/>
</dbReference>
<dbReference type="InterPro" id="IPR050239">
    <property type="entry name" value="Sigma-70_RNA_pol_init_factors"/>
</dbReference>
<dbReference type="InterPro" id="IPR007624">
    <property type="entry name" value="RNA_pol_sigma70_r3"/>
</dbReference>
<dbReference type="InterPro" id="IPR009042">
    <property type="entry name" value="RNA_pol_sigma70_r1_2"/>
</dbReference>
<dbReference type="Pfam" id="PF04542">
    <property type="entry name" value="Sigma70_r2"/>
    <property type="match status" value="1"/>
</dbReference>
<name>A0AA97AF66_9CYAN</name>
<keyword evidence="5" id="KW-0804">Transcription</keyword>
<comment type="similarity">
    <text evidence="1">Belongs to the sigma-70 factor family.</text>
</comment>
<dbReference type="NCBIfam" id="TIGR02937">
    <property type="entry name" value="sigma70-ECF"/>
    <property type="match status" value="1"/>
</dbReference>
<dbReference type="AlphaFoldDB" id="A0AA97AF66"/>
<dbReference type="GO" id="GO:0006352">
    <property type="term" value="P:DNA-templated transcription initiation"/>
    <property type="evidence" value="ECO:0007669"/>
    <property type="project" value="InterPro"/>
</dbReference>
<dbReference type="InterPro" id="IPR007627">
    <property type="entry name" value="RNA_pol_sigma70_r2"/>
</dbReference>
<dbReference type="PANTHER" id="PTHR30603">
    <property type="entry name" value="RNA POLYMERASE SIGMA FACTOR RPO"/>
    <property type="match status" value="1"/>
</dbReference>
<dbReference type="InterPro" id="IPR013325">
    <property type="entry name" value="RNA_pol_sigma_r2"/>
</dbReference>
<evidence type="ECO:0000256" key="5">
    <source>
        <dbReference type="ARBA" id="ARBA00023163"/>
    </source>
</evidence>
<dbReference type="Pfam" id="PF04545">
    <property type="entry name" value="Sigma70_r4"/>
    <property type="match status" value="1"/>
</dbReference>
<evidence type="ECO:0000256" key="1">
    <source>
        <dbReference type="ARBA" id="ARBA00007788"/>
    </source>
</evidence>
<dbReference type="SUPFAM" id="SSF88946">
    <property type="entry name" value="Sigma2 domain of RNA polymerase sigma factors"/>
    <property type="match status" value="1"/>
</dbReference>
<dbReference type="RefSeq" id="WP_316433336.1">
    <property type="nucleotide sequence ID" value="NZ_CP053586.1"/>
</dbReference>
<dbReference type="Pfam" id="PF00140">
    <property type="entry name" value="Sigma70_r1_2"/>
    <property type="match status" value="1"/>
</dbReference>
<dbReference type="GO" id="GO:0003677">
    <property type="term" value="F:DNA binding"/>
    <property type="evidence" value="ECO:0007669"/>
    <property type="project" value="UniProtKB-KW"/>
</dbReference>
<accession>A0AA97AF66</accession>
<keyword evidence="3" id="KW-0731">Sigma factor</keyword>
<protein>
    <submittedName>
        <fullName evidence="8">Sigma-70 family RNA polymerase sigma factor</fullName>
    </submittedName>
</protein>
<evidence type="ECO:0000259" key="7">
    <source>
        <dbReference type="PROSITE" id="PS00716"/>
    </source>
</evidence>
<sequence length="412" mass="45949">MIITTQRKRAAPKAGKVPFTHKTARRSIPEPEITLDSSKVDLSQQSGLSPVEPTAVIPVLESEPELGIDDGLLDSVDVQFTAANKADSTYLGDAVRQYLVAIGKFPLLTAEQEIVYGRQIEQGQALLAAQQRAQEKFGLGDALPTLEQWAEAAEATPEQVQRTMKAYQQAVDKLVVHNLRLVVAVAKKYLNKSKRLDFLDLIQEGTVGLRRGAEKFEISKGYKFSTYAYWWIRQGITRAIAEQDNMIRLPIHISEKYNKLRRSRAILTGQLGHAPTLAEVAEASGIDETKAKNIIESVKSNATASLSHRVGKDEDRELGDLIADEHHQSPDSMLDAMTQQEMVADLLSELKEKERQVIILRFGLDDGTARSLQEVGNILNLSRERVRQIERNAMTRLKSLTKTKKVSIDLVF</sequence>
<dbReference type="InterPro" id="IPR000943">
    <property type="entry name" value="RNA_pol_sigma70"/>
</dbReference>
<reference evidence="8" key="1">
    <citation type="submission" date="2020-05" db="EMBL/GenBank/DDBJ databases">
        <authorList>
            <person name="Zhu T."/>
            <person name="Keshari N."/>
            <person name="Lu X."/>
        </authorList>
    </citation>
    <scope>NUCLEOTIDE SEQUENCE</scope>
    <source>
        <strain evidence="8">NK1-12</strain>
    </source>
</reference>
<dbReference type="InterPro" id="IPR014284">
    <property type="entry name" value="RNA_pol_sigma-70_dom"/>
</dbReference>
<dbReference type="PANTHER" id="PTHR30603:SF60">
    <property type="entry name" value="RNA POLYMERASE SIGMA FACTOR RPOD"/>
    <property type="match status" value="1"/>
</dbReference>
<feature type="region of interest" description="Disordered" evidence="6">
    <location>
        <begin position="1"/>
        <end position="22"/>
    </location>
</feature>
<evidence type="ECO:0000256" key="3">
    <source>
        <dbReference type="ARBA" id="ARBA00023082"/>
    </source>
</evidence>
<keyword evidence="2" id="KW-0805">Transcription regulation</keyword>
<evidence type="ECO:0000313" key="8">
    <source>
        <dbReference type="EMBL" id="WNZ21974.1"/>
    </source>
</evidence>
<dbReference type="PROSITE" id="PS00716">
    <property type="entry name" value="SIGMA70_2"/>
    <property type="match status" value="1"/>
</dbReference>
<evidence type="ECO:0000256" key="4">
    <source>
        <dbReference type="ARBA" id="ARBA00023125"/>
    </source>
</evidence>